<comment type="caution">
    <text evidence="2">The sequence shown here is derived from an EMBL/GenBank/DDBJ whole genome shotgun (WGS) entry which is preliminary data.</text>
</comment>
<dbReference type="EMBL" id="BPPX01000001">
    <property type="protein sequence ID" value="GJC77300.1"/>
    <property type="molecule type" value="Genomic_DNA"/>
</dbReference>
<sequence>MGPASVIDFIATAPFEIPALVFAHLDNCHLKALRLTCKKLTNLVSPHLRFKRIFISASPLDVQVFRAIAEHETFRRDVREIVWDDARCEKPPPDFVTFEGEYDDECVYLDEYPGNSDDDDNYEPQKIPSENIEYLEERRGNDVKTLPQHVETFQQLDAQLPLDIAYAHYQGLLEQQEQVLSTSADVVAFEWALEKVRFPNLKRITLTPAAHGILFKPLYPTPAIRALPYGFNYPVPRGWPASRDEEGAGYKRWEREEDKDKWRGFRLGGATSKITELIFDGNQIHSGLTCGIFYAPEPCIEYNHLAAVIKKPGFTMLRLNLMVCGVDDNNYLAFRNGRLKQMDHFIPLRSILPVEAWKNLAHFGLSRFLIKQQDLLDFLAVLPQTLRSVELSFLMFMKNIGDYRELLFHIRNDLGWQGRAARPRLLIRDWVDRILGGRAIWLENELQEFLYNEGENQYVPSQAMRMRGPPGEDPAKPMVDNGFGMQKDEFEPRFERPFV</sequence>
<gene>
    <name evidence="2" type="ORF">ColLi_00138</name>
</gene>
<proteinExistence type="predicted"/>
<dbReference type="AlphaFoldDB" id="A0AA37GAJ4"/>
<dbReference type="InterPro" id="IPR001810">
    <property type="entry name" value="F-box_dom"/>
</dbReference>
<organism evidence="2 3">
    <name type="scientific">Colletotrichum liriopes</name>
    <dbReference type="NCBI Taxonomy" id="708192"/>
    <lineage>
        <taxon>Eukaryota</taxon>
        <taxon>Fungi</taxon>
        <taxon>Dikarya</taxon>
        <taxon>Ascomycota</taxon>
        <taxon>Pezizomycotina</taxon>
        <taxon>Sordariomycetes</taxon>
        <taxon>Hypocreomycetidae</taxon>
        <taxon>Glomerellales</taxon>
        <taxon>Glomerellaceae</taxon>
        <taxon>Colletotrichum</taxon>
        <taxon>Colletotrichum spaethianum species complex</taxon>
    </lineage>
</organism>
<evidence type="ECO:0000259" key="1">
    <source>
        <dbReference type="PROSITE" id="PS50181"/>
    </source>
</evidence>
<name>A0AA37GAJ4_9PEZI</name>
<feature type="domain" description="F-box" evidence="1">
    <location>
        <begin position="7"/>
        <end position="53"/>
    </location>
</feature>
<dbReference type="SUPFAM" id="SSF81383">
    <property type="entry name" value="F-box domain"/>
    <property type="match status" value="1"/>
</dbReference>
<accession>A0AA37GAJ4</accession>
<protein>
    <recommendedName>
        <fullName evidence="1">F-box domain-containing protein</fullName>
    </recommendedName>
</protein>
<reference evidence="2 3" key="1">
    <citation type="submission" date="2021-07" db="EMBL/GenBank/DDBJ databases">
        <title>Genome data of Colletotrichum spaethianum.</title>
        <authorList>
            <person name="Utami Y.D."/>
            <person name="Hiruma K."/>
        </authorList>
    </citation>
    <scope>NUCLEOTIDE SEQUENCE [LARGE SCALE GENOMIC DNA]</scope>
    <source>
        <strain evidence="2 3">MAFF 242679</strain>
    </source>
</reference>
<dbReference type="PROSITE" id="PS50181">
    <property type="entry name" value="FBOX"/>
    <property type="match status" value="1"/>
</dbReference>
<evidence type="ECO:0000313" key="2">
    <source>
        <dbReference type="EMBL" id="GJC77300.1"/>
    </source>
</evidence>
<dbReference type="Proteomes" id="UP001055172">
    <property type="component" value="Unassembled WGS sequence"/>
</dbReference>
<keyword evidence="3" id="KW-1185">Reference proteome</keyword>
<evidence type="ECO:0000313" key="3">
    <source>
        <dbReference type="Proteomes" id="UP001055172"/>
    </source>
</evidence>
<dbReference type="InterPro" id="IPR036047">
    <property type="entry name" value="F-box-like_dom_sf"/>
</dbReference>